<evidence type="ECO:0008006" key="6">
    <source>
        <dbReference type="Google" id="ProtNLM"/>
    </source>
</evidence>
<dbReference type="InterPro" id="IPR011990">
    <property type="entry name" value="TPR-like_helical_dom_sf"/>
</dbReference>
<organism evidence="4 5">
    <name type="scientific">Papaver nudicaule</name>
    <name type="common">Iceland poppy</name>
    <dbReference type="NCBI Taxonomy" id="74823"/>
    <lineage>
        <taxon>Eukaryota</taxon>
        <taxon>Viridiplantae</taxon>
        <taxon>Streptophyta</taxon>
        <taxon>Embryophyta</taxon>
        <taxon>Tracheophyta</taxon>
        <taxon>Spermatophyta</taxon>
        <taxon>Magnoliopsida</taxon>
        <taxon>Ranunculales</taxon>
        <taxon>Papaveraceae</taxon>
        <taxon>Papaveroideae</taxon>
        <taxon>Papaver</taxon>
    </lineage>
</organism>
<keyword evidence="2" id="KW-0813">Transport</keyword>
<dbReference type="GO" id="GO:0019905">
    <property type="term" value="F:syntaxin binding"/>
    <property type="evidence" value="ECO:0007669"/>
    <property type="project" value="TreeGrafter"/>
</dbReference>
<dbReference type="GO" id="GO:0031201">
    <property type="term" value="C:SNARE complex"/>
    <property type="evidence" value="ECO:0007669"/>
    <property type="project" value="TreeGrafter"/>
</dbReference>
<dbReference type="GO" id="GO:0035494">
    <property type="term" value="P:SNARE complex disassembly"/>
    <property type="evidence" value="ECO:0007669"/>
    <property type="project" value="TreeGrafter"/>
</dbReference>
<dbReference type="AlphaFoldDB" id="A0AA42AQV2"/>
<name>A0AA42AQV2_PAPNU</name>
<protein>
    <recommendedName>
        <fullName evidence="6">Alpha-SNAP</fullName>
    </recommendedName>
</protein>
<dbReference type="GO" id="GO:0005483">
    <property type="term" value="F:soluble NSF attachment protein activity"/>
    <property type="evidence" value="ECO:0007669"/>
    <property type="project" value="TreeGrafter"/>
</dbReference>
<gene>
    <name evidence="4" type="ORF">MKW94_014104</name>
</gene>
<accession>A0AA42AQV2</accession>
<dbReference type="PANTHER" id="PTHR13768">
    <property type="entry name" value="SOLUBLE NSF ATTACHMENT PROTEIN SNAP"/>
    <property type="match status" value="1"/>
</dbReference>
<evidence type="ECO:0000313" key="4">
    <source>
        <dbReference type="EMBL" id="MCL7039642.1"/>
    </source>
</evidence>
<keyword evidence="3" id="KW-0653">Protein transport</keyword>
<dbReference type="GO" id="GO:0006886">
    <property type="term" value="P:intracellular protein transport"/>
    <property type="evidence" value="ECO:0007669"/>
    <property type="project" value="InterPro"/>
</dbReference>
<dbReference type="Gene3D" id="1.25.40.10">
    <property type="entry name" value="Tetratricopeptide repeat domain"/>
    <property type="match status" value="1"/>
</dbReference>
<comment type="similarity">
    <text evidence="1">Belongs to the SNAP family.</text>
</comment>
<dbReference type="PANTHER" id="PTHR13768:SF8">
    <property type="entry name" value="ALPHA-SOLUBLE NSF ATTACHMENT PROTEIN"/>
    <property type="match status" value="1"/>
</dbReference>
<evidence type="ECO:0000256" key="2">
    <source>
        <dbReference type="ARBA" id="ARBA00022448"/>
    </source>
</evidence>
<dbReference type="SUPFAM" id="SSF48452">
    <property type="entry name" value="TPR-like"/>
    <property type="match status" value="1"/>
</dbReference>
<reference evidence="4" key="1">
    <citation type="submission" date="2022-03" db="EMBL/GenBank/DDBJ databases">
        <title>A functionally conserved STORR gene fusion in Papaver species that diverged 16.8 million years ago.</title>
        <authorList>
            <person name="Catania T."/>
        </authorList>
    </citation>
    <scope>NUCLEOTIDE SEQUENCE</scope>
    <source>
        <strain evidence="4">S-191538</strain>
    </source>
</reference>
<dbReference type="GO" id="GO:0005774">
    <property type="term" value="C:vacuolar membrane"/>
    <property type="evidence" value="ECO:0007669"/>
    <property type="project" value="TreeGrafter"/>
</dbReference>
<evidence type="ECO:0000313" key="5">
    <source>
        <dbReference type="Proteomes" id="UP001177140"/>
    </source>
</evidence>
<comment type="caution">
    <text evidence="4">The sequence shown here is derived from an EMBL/GenBank/DDBJ whole genome shotgun (WGS) entry which is preliminary data.</text>
</comment>
<evidence type="ECO:0000256" key="1">
    <source>
        <dbReference type="ARBA" id="ARBA00010050"/>
    </source>
</evidence>
<dbReference type="InterPro" id="IPR000744">
    <property type="entry name" value="NSF_attach"/>
</dbReference>
<dbReference type="EMBL" id="JAJJMA010203467">
    <property type="protein sequence ID" value="MCL7039642.1"/>
    <property type="molecule type" value="Genomic_DNA"/>
</dbReference>
<evidence type="ECO:0000256" key="3">
    <source>
        <dbReference type="ARBA" id="ARBA00022927"/>
    </source>
</evidence>
<dbReference type="Pfam" id="PF14938">
    <property type="entry name" value="SNAP"/>
    <property type="match status" value="1"/>
</dbReference>
<proteinExistence type="inferred from homology"/>
<dbReference type="Proteomes" id="UP001177140">
    <property type="component" value="Unassembled WGS sequence"/>
</dbReference>
<sequence>MLYESEQDFEKSIVYLERAADLFQREEDSSTLVNRCKQKIAQCCAQLEQFSNTVPQVYHSKYDVKGYLLTAGLCQLCEADDVDVAISNALERYEDLAASVDRVDVQRFTNVVKQFRRFTNWYVS</sequence>
<keyword evidence="5" id="KW-1185">Reference proteome</keyword>